<dbReference type="Gene3D" id="2.30.30.240">
    <property type="entry name" value="PRC-barrel domain"/>
    <property type="match status" value="1"/>
</dbReference>
<dbReference type="eggNOG" id="COG0806">
    <property type="taxonomic scope" value="Bacteria"/>
</dbReference>
<organism evidence="8 9">
    <name type="scientific">Persephonella marina (strain DSM 14350 / EX-H1)</name>
    <dbReference type="NCBI Taxonomy" id="123214"/>
    <lineage>
        <taxon>Bacteria</taxon>
        <taxon>Pseudomonadati</taxon>
        <taxon>Aquificota</taxon>
        <taxon>Aquificia</taxon>
        <taxon>Aquificales</taxon>
        <taxon>Hydrogenothermaceae</taxon>
        <taxon>Persephonella</taxon>
    </lineage>
</organism>
<evidence type="ECO:0000256" key="5">
    <source>
        <dbReference type="HAMAP-Rule" id="MF_00014"/>
    </source>
</evidence>
<dbReference type="Pfam" id="PF01782">
    <property type="entry name" value="RimM"/>
    <property type="match status" value="1"/>
</dbReference>
<dbReference type="SUPFAM" id="SSF50346">
    <property type="entry name" value="PRC-barrel domain"/>
    <property type="match status" value="1"/>
</dbReference>
<dbReference type="InterPro" id="IPR011961">
    <property type="entry name" value="RimM"/>
</dbReference>
<proteinExistence type="inferred from homology"/>
<evidence type="ECO:0000313" key="9">
    <source>
        <dbReference type="Proteomes" id="UP000001366"/>
    </source>
</evidence>
<comment type="subunit">
    <text evidence="5">Binds ribosomal protein uS19.</text>
</comment>
<dbReference type="AlphaFoldDB" id="C0QSS3"/>
<dbReference type="InterPro" id="IPR002676">
    <property type="entry name" value="RimM_N"/>
</dbReference>
<dbReference type="Pfam" id="PF24986">
    <property type="entry name" value="PRC_RimM"/>
    <property type="match status" value="1"/>
</dbReference>
<dbReference type="GO" id="GO:0043022">
    <property type="term" value="F:ribosome binding"/>
    <property type="evidence" value="ECO:0007669"/>
    <property type="project" value="InterPro"/>
</dbReference>
<dbReference type="GO" id="GO:0006364">
    <property type="term" value="P:rRNA processing"/>
    <property type="evidence" value="ECO:0007669"/>
    <property type="project" value="UniProtKB-UniRule"/>
</dbReference>
<keyword evidence="1 5" id="KW-0963">Cytoplasm</keyword>
<dbReference type="InterPro" id="IPR011033">
    <property type="entry name" value="PRC_barrel-like_sf"/>
</dbReference>
<evidence type="ECO:0000256" key="4">
    <source>
        <dbReference type="ARBA" id="ARBA00023186"/>
    </source>
</evidence>
<dbReference type="OrthoDB" id="9810331at2"/>
<dbReference type="RefSeq" id="WP_012675613.1">
    <property type="nucleotide sequence ID" value="NC_012440.1"/>
</dbReference>
<feature type="domain" description="RimM N-terminal" evidence="6">
    <location>
        <begin position="11"/>
        <end position="86"/>
    </location>
</feature>
<sequence length="169" mass="19887">MGEKREDFVIAGKIHGTHGVRGDLKIEIFPPNFDLPDVIYIKDKEGNFVPLYIEHFSKKKNLIRFKGFDDIDKAKKIKHRYFYVESHKLPELDKDQFYEYQLIDMDVIFNGKVIGKIIKVDDRLPTAYLIIKCVDDKVRHLPFIKEFVKEVDTEGRKVVVDLPEGWFSL</sequence>
<reference evidence="8 9" key="1">
    <citation type="journal article" date="2009" name="J. Bacteriol.">
        <title>Complete and draft genome sequences of six members of the Aquificales.</title>
        <authorList>
            <person name="Reysenbach A.L."/>
            <person name="Hamamura N."/>
            <person name="Podar M."/>
            <person name="Griffiths E."/>
            <person name="Ferreira S."/>
            <person name="Hochstein R."/>
            <person name="Heidelberg J."/>
            <person name="Johnson J."/>
            <person name="Mead D."/>
            <person name="Pohorille A."/>
            <person name="Sarmiento M."/>
            <person name="Schweighofer K."/>
            <person name="Seshadri R."/>
            <person name="Voytek M.A."/>
        </authorList>
    </citation>
    <scope>NUCLEOTIDE SEQUENCE [LARGE SCALE GENOMIC DNA]</scope>
    <source>
        <strain evidence="9">DSM 14350 / EX-H1</strain>
    </source>
</reference>
<dbReference type="InterPro" id="IPR009000">
    <property type="entry name" value="Transl_B-barrel_sf"/>
</dbReference>
<dbReference type="NCBIfam" id="TIGR02273">
    <property type="entry name" value="16S_RimM"/>
    <property type="match status" value="1"/>
</dbReference>
<dbReference type="Gene3D" id="2.40.30.60">
    <property type="entry name" value="RimM"/>
    <property type="match status" value="1"/>
</dbReference>
<feature type="domain" description="Ribosome maturation factor RimM PRC barrel" evidence="7">
    <location>
        <begin position="101"/>
        <end position="166"/>
    </location>
</feature>
<dbReference type="EMBL" id="CP001230">
    <property type="protein sequence ID" value="ACO03374.1"/>
    <property type="molecule type" value="Genomic_DNA"/>
</dbReference>
<evidence type="ECO:0000256" key="1">
    <source>
        <dbReference type="ARBA" id="ARBA00022490"/>
    </source>
</evidence>
<dbReference type="PANTHER" id="PTHR33692:SF1">
    <property type="entry name" value="RIBOSOME MATURATION FACTOR RIMM"/>
    <property type="match status" value="1"/>
</dbReference>
<keyword evidence="3 5" id="KW-0698">rRNA processing</keyword>
<dbReference type="HAMAP" id="MF_00014">
    <property type="entry name" value="Ribosome_mat_RimM"/>
    <property type="match status" value="1"/>
</dbReference>
<dbReference type="GO" id="GO:0042274">
    <property type="term" value="P:ribosomal small subunit biogenesis"/>
    <property type="evidence" value="ECO:0007669"/>
    <property type="project" value="UniProtKB-UniRule"/>
</dbReference>
<evidence type="ECO:0000313" key="8">
    <source>
        <dbReference type="EMBL" id="ACO03374.1"/>
    </source>
</evidence>
<comment type="domain">
    <text evidence="5">The PRC barrel domain binds ribosomal protein uS19.</text>
</comment>
<dbReference type="PaxDb" id="123214-PERMA_1966"/>
<evidence type="ECO:0000259" key="7">
    <source>
        <dbReference type="Pfam" id="PF24986"/>
    </source>
</evidence>
<dbReference type="KEGG" id="pmx:PERMA_1966"/>
<dbReference type="PANTHER" id="PTHR33692">
    <property type="entry name" value="RIBOSOME MATURATION FACTOR RIMM"/>
    <property type="match status" value="1"/>
</dbReference>
<evidence type="ECO:0000256" key="2">
    <source>
        <dbReference type="ARBA" id="ARBA00022517"/>
    </source>
</evidence>
<evidence type="ECO:0000259" key="6">
    <source>
        <dbReference type="Pfam" id="PF01782"/>
    </source>
</evidence>
<evidence type="ECO:0000256" key="3">
    <source>
        <dbReference type="ARBA" id="ARBA00022552"/>
    </source>
</evidence>
<comment type="function">
    <text evidence="5">An accessory protein needed during the final step in the assembly of 30S ribosomal subunit, possibly for assembly of the head region. Essential for efficient processing of 16S rRNA. May be needed both before and after RbfA during the maturation of 16S rRNA. It has affinity for free ribosomal 30S subunits but not for 70S ribosomes.</text>
</comment>
<comment type="similarity">
    <text evidence="5">Belongs to the RimM family.</text>
</comment>
<dbReference type="GO" id="GO:0005737">
    <property type="term" value="C:cytoplasm"/>
    <property type="evidence" value="ECO:0007669"/>
    <property type="project" value="UniProtKB-SubCell"/>
</dbReference>
<dbReference type="STRING" id="123214.PERMA_1966"/>
<name>C0QSS3_PERMH</name>
<protein>
    <recommendedName>
        <fullName evidence="5">Ribosome maturation factor RimM</fullName>
    </recommendedName>
</protein>
<keyword evidence="9" id="KW-1185">Reference proteome</keyword>
<dbReference type="InterPro" id="IPR056792">
    <property type="entry name" value="PRC_RimM"/>
</dbReference>
<gene>
    <name evidence="5 8" type="primary">rimM</name>
    <name evidence="8" type="ordered locus">PERMA_1966</name>
</gene>
<dbReference type="HOGENOM" id="CLU_077636_3_2_0"/>
<dbReference type="SUPFAM" id="SSF50447">
    <property type="entry name" value="Translation proteins"/>
    <property type="match status" value="1"/>
</dbReference>
<keyword evidence="2 5" id="KW-0690">Ribosome biogenesis</keyword>
<dbReference type="GO" id="GO:0005840">
    <property type="term" value="C:ribosome"/>
    <property type="evidence" value="ECO:0007669"/>
    <property type="project" value="InterPro"/>
</dbReference>
<accession>C0QSS3</accession>
<comment type="subcellular location">
    <subcellularLocation>
        <location evidence="5">Cytoplasm</location>
    </subcellularLocation>
</comment>
<dbReference type="InterPro" id="IPR036976">
    <property type="entry name" value="RimM_N_sf"/>
</dbReference>
<dbReference type="Proteomes" id="UP000001366">
    <property type="component" value="Chromosome"/>
</dbReference>
<keyword evidence="4 5" id="KW-0143">Chaperone</keyword>